<reference evidence="2 3" key="1">
    <citation type="submission" date="2016-07" db="EMBL/GenBank/DDBJ databases">
        <title>Pervasive Adenine N6-methylation of Active Genes in Fungi.</title>
        <authorList>
            <consortium name="DOE Joint Genome Institute"/>
            <person name="Mondo S.J."/>
            <person name="Dannebaum R.O."/>
            <person name="Kuo R.C."/>
            <person name="Labutti K."/>
            <person name="Haridas S."/>
            <person name="Kuo A."/>
            <person name="Salamov A."/>
            <person name="Ahrendt S.R."/>
            <person name="Lipzen A."/>
            <person name="Sullivan W."/>
            <person name="Andreopoulos W.B."/>
            <person name="Clum A."/>
            <person name="Lindquist E."/>
            <person name="Daum C."/>
            <person name="Ramamoorthy G.K."/>
            <person name="Gryganskyi A."/>
            <person name="Culley D."/>
            <person name="Magnuson J.K."/>
            <person name="James T.Y."/>
            <person name="O'Malley M.A."/>
            <person name="Stajich J.E."/>
            <person name="Spatafora J.W."/>
            <person name="Visel A."/>
            <person name="Grigoriev I.V."/>
        </authorList>
    </citation>
    <scope>NUCLEOTIDE SEQUENCE [LARGE SCALE GENOMIC DNA]</scope>
    <source>
        <strain evidence="2 3">NRRL 2496</strain>
    </source>
</reference>
<dbReference type="AlphaFoldDB" id="A0A1X2H2P3"/>
<feature type="compositionally biased region" description="Basic and acidic residues" evidence="1">
    <location>
        <begin position="33"/>
        <end position="53"/>
    </location>
</feature>
<protein>
    <submittedName>
        <fullName evidence="2">Uncharacterized protein</fullName>
    </submittedName>
</protein>
<feature type="region of interest" description="Disordered" evidence="1">
    <location>
        <begin position="33"/>
        <end position="58"/>
    </location>
</feature>
<comment type="caution">
    <text evidence="2">The sequence shown here is derived from an EMBL/GenBank/DDBJ whole genome shotgun (WGS) entry which is preliminary data.</text>
</comment>
<organism evidence="2 3">
    <name type="scientific">Syncephalastrum racemosum</name>
    <name type="common">Filamentous fungus</name>
    <dbReference type="NCBI Taxonomy" id="13706"/>
    <lineage>
        <taxon>Eukaryota</taxon>
        <taxon>Fungi</taxon>
        <taxon>Fungi incertae sedis</taxon>
        <taxon>Mucoromycota</taxon>
        <taxon>Mucoromycotina</taxon>
        <taxon>Mucoromycetes</taxon>
        <taxon>Mucorales</taxon>
        <taxon>Syncephalastraceae</taxon>
        <taxon>Syncephalastrum</taxon>
    </lineage>
</organism>
<dbReference type="EMBL" id="MCGN01000010">
    <property type="protein sequence ID" value="ORY92082.1"/>
    <property type="molecule type" value="Genomic_DNA"/>
</dbReference>
<evidence type="ECO:0000313" key="3">
    <source>
        <dbReference type="Proteomes" id="UP000242180"/>
    </source>
</evidence>
<name>A0A1X2H2P3_SYNRA</name>
<dbReference type="Proteomes" id="UP000242180">
    <property type="component" value="Unassembled WGS sequence"/>
</dbReference>
<proteinExistence type="predicted"/>
<accession>A0A1X2H2P3</accession>
<evidence type="ECO:0000313" key="2">
    <source>
        <dbReference type="EMBL" id="ORY92082.1"/>
    </source>
</evidence>
<evidence type="ECO:0000256" key="1">
    <source>
        <dbReference type="SAM" id="MobiDB-lite"/>
    </source>
</evidence>
<gene>
    <name evidence="2" type="ORF">BCR43DRAFT_508209</name>
</gene>
<sequence>MKIEEKKEKAEGSKKVPCCTRDNVFAYGASHDIGKGKECKENDRREDTQDPAKKKNGNFCDLLAGTPPSVPCPYADPSFYCIACLFSHPCPVPTQDVTVPACLDL</sequence>
<keyword evidence="3" id="KW-1185">Reference proteome</keyword>
<dbReference type="InParanoid" id="A0A1X2H2P3"/>